<accession>A0A7S1U6G6</accession>
<feature type="region of interest" description="Disordered" evidence="1">
    <location>
        <begin position="207"/>
        <end position="232"/>
    </location>
</feature>
<dbReference type="InterPro" id="IPR035925">
    <property type="entry name" value="BSD_dom_sf"/>
</dbReference>
<proteinExistence type="predicted"/>
<dbReference type="AlphaFoldDB" id="A0A7S1U6G6"/>
<name>A0A7S1U6G6_9STRA</name>
<feature type="region of interest" description="Disordered" evidence="1">
    <location>
        <begin position="166"/>
        <end position="190"/>
    </location>
</feature>
<dbReference type="PROSITE" id="PS50858">
    <property type="entry name" value="BSD"/>
    <property type="match status" value="1"/>
</dbReference>
<organism evidence="3">
    <name type="scientific">Phaeomonas parva</name>
    <dbReference type="NCBI Taxonomy" id="124430"/>
    <lineage>
        <taxon>Eukaryota</taxon>
        <taxon>Sar</taxon>
        <taxon>Stramenopiles</taxon>
        <taxon>Ochrophyta</taxon>
        <taxon>Pinguiophyceae</taxon>
        <taxon>Pinguiochrysidales</taxon>
        <taxon>Pinguiochrysidaceae</taxon>
        <taxon>Phaeomonas</taxon>
    </lineage>
</organism>
<evidence type="ECO:0000259" key="2">
    <source>
        <dbReference type="PROSITE" id="PS50858"/>
    </source>
</evidence>
<gene>
    <name evidence="3" type="ORF">PPAR1163_LOCUS14707</name>
</gene>
<dbReference type="SMART" id="SM00751">
    <property type="entry name" value="BSD"/>
    <property type="match status" value="1"/>
</dbReference>
<feature type="domain" description="BSD" evidence="2">
    <location>
        <begin position="101"/>
        <end position="152"/>
    </location>
</feature>
<dbReference type="EMBL" id="HBGJ01022827">
    <property type="protein sequence ID" value="CAD9256336.1"/>
    <property type="molecule type" value="Transcribed_RNA"/>
</dbReference>
<reference evidence="3" key="1">
    <citation type="submission" date="2021-01" db="EMBL/GenBank/DDBJ databases">
        <authorList>
            <person name="Corre E."/>
            <person name="Pelletier E."/>
            <person name="Niang G."/>
            <person name="Scheremetjew M."/>
            <person name="Finn R."/>
            <person name="Kale V."/>
            <person name="Holt S."/>
            <person name="Cochrane G."/>
            <person name="Meng A."/>
            <person name="Brown T."/>
            <person name="Cohen L."/>
        </authorList>
    </citation>
    <scope>NUCLEOTIDE SEQUENCE</scope>
    <source>
        <strain evidence="3">CCMP2877</strain>
    </source>
</reference>
<evidence type="ECO:0000256" key="1">
    <source>
        <dbReference type="SAM" id="MobiDB-lite"/>
    </source>
</evidence>
<protein>
    <recommendedName>
        <fullName evidence="2">BSD domain-containing protein</fullName>
    </recommendedName>
</protein>
<dbReference type="SUPFAM" id="SSF140383">
    <property type="entry name" value="BSD domain-like"/>
    <property type="match status" value="1"/>
</dbReference>
<sequence length="263" mass="28624">MSWFADLQAQAESLGASIQAQAETLSATVAEKVREAQENLDSEAAALAEEDAQAHKGGARLMPWERLDENDAVDAIPGLMEKVLGLSLASTTFQVDVPDSFASAFDLTAEIGVIERLLDIDPNLGAMQARYSGRMEEEKFWATYFYQCEKLKLDCLVDEEYEKVARPRPDNGDATTDPTTEASDELDMDDEFDVDDDELEAAIEAELAEEMERNNGVGSAGVAGDGEDELEDVVEISSGEIINAEDELDDDELEAQIAAELGD</sequence>
<evidence type="ECO:0000313" key="3">
    <source>
        <dbReference type="EMBL" id="CAD9256336.1"/>
    </source>
</evidence>
<dbReference type="InterPro" id="IPR005607">
    <property type="entry name" value="BSD_dom"/>
</dbReference>
<dbReference type="Gene3D" id="1.10.3970.10">
    <property type="entry name" value="BSD domain"/>
    <property type="match status" value="1"/>
</dbReference>